<reference evidence="2" key="1">
    <citation type="journal article" date="2019" name="Int. J. Syst. Evol. Microbiol.">
        <title>The Global Catalogue of Microorganisms (GCM) 10K type strain sequencing project: providing services to taxonomists for standard genome sequencing and annotation.</title>
        <authorList>
            <consortium name="The Broad Institute Genomics Platform"/>
            <consortium name="The Broad Institute Genome Sequencing Center for Infectious Disease"/>
            <person name="Wu L."/>
            <person name="Ma J."/>
        </authorList>
    </citation>
    <scope>NUCLEOTIDE SEQUENCE [LARGE SCALE GENOMIC DNA]</scope>
    <source>
        <strain evidence="2">JCM 17024</strain>
    </source>
</reference>
<evidence type="ECO:0000313" key="2">
    <source>
        <dbReference type="Proteomes" id="UP001501591"/>
    </source>
</evidence>
<keyword evidence="2" id="KW-1185">Reference proteome</keyword>
<organism evidence="1 2">
    <name type="scientific">Microbacterium soli</name>
    <dbReference type="NCBI Taxonomy" id="446075"/>
    <lineage>
        <taxon>Bacteria</taxon>
        <taxon>Bacillati</taxon>
        <taxon>Actinomycetota</taxon>
        <taxon>Actinomycetes</taxon>
        <taxon>Micrococcales</taxon>
        <taxon>Microbacteriaceae</taxon>
        <taxon>Microbacterium</taxon>
    </lineage>
</organism>
<comment type="caution">
    <text evidence="1">The sequence shown here is derived from an EMBL/GenBank/DDBJ whole genome shotgun (WGS) entry which is preliminary data.</text>
</comment>
<dbReference type="Proteomes" id="UP001501591">
    <property type="component" value="Unassembled WGS sequence"/>
</dbReference>
<sequence length="191" mass="21247">MSDVTNTPVEIEGNVVTATSEGPTLEDVLDCADTLAVDPSDLIGLLARLWRAKRELVSQHAEVEDLTDKQLDGLACIRCGNHALPMIPAGFGPRGQLFKCAGHSCPYDWCENMHDRVFGTETHTKEFVRGAVRFDFVLDEHPDAKARTYINWTDMFEMEFTPDNLDDLNTLAADIIVGKAAFEQFVEEVSK</sequence>
<gene>
    <name evidence="1" type="ORF">GCM10022383_19740</name>
</gene>
<accession>A0ABP7NEG5</accession>
<evidence type="ECO:0000313" key="1">
    <source>
        <dbReference type="EMBL" id="GAA3941969.1"/>
    </source>
</evidence>
<name>A0ABP7NEG5_9MICO</name>
<protein>
    <submittedName>
        <fullName evidence="1">Uncharacterized protein</fullName>
    </submittedName>
</protein>
<dbReference type="EMBL" id="BAABCP010000001">
    <property type="protein sequence ID" value="GAA3941969.1"/>
    <property type="molecule type" value="Genomic_DNA"/>
</dbReference>
<proteinExistence type="predicted"/>